<dbReference type="GO" id="GO:0042910">
    <property type="term" value="F:xenobiotic transmembrane transporter activity"/>
    <property type="evidence" value="ECO:0007669"/>
    <property type="project" value="TreeGrafter"/>
</dbReference>
<feature type="region of interest" description="Disordered" evidence="1">
    <location>
        <begin position="308"/>
        <end position="348"/>
    </location>
</feature>
<keyword evidence="2" id="KW-0812">Transmembrane</keyword>
<keyword evidence="2" id="KW-0472">Membrane</keyword>
<feature type="transmembrane region" description="Helical" evidence="2">
    <location>
        <begin position="899"/>
        <end position="926"/>
    </location>
</feature>
<dbReference type="Proteomes" id="UP000229681">
    <property type="component" value="Unassembled WGS sequence"/>
</dbReference>
<protein>
    <recommendedName>
        <fullName evidence="5">Acriflavin resistance protein</fullName>
    </recommendedName>
</protein>
<organism evidence="3 4">
    <name type="scientific">Candidatus Thermofonsia Clade 1 bacterium</name>
    <dbReference type="NCBI Taxonomy" id="2364210"/>
    <lineage>
        <taxon>Bacteria</taxon>
        <taxon>Bacillati</taxon>
        <taxon>Chloroflexota</taxon>
        <taxon>Candidatus Thermofontia</taxon>
        <taxon>Candidatus Thermofonsia Clade 1</taxon>
    </lineage>
</organism>
<dbReference type="Gene3D" id="3.30.70.1430">
    <property type="entry name" value="Multidrug efflux transporter AcrB pore domain"/>
    <property type="match status" value="2"/>
</dbReference>
<evidence type="ECO:0008006" key="5">
    <source>
        <dbReference type="Google" id="ProtNLM"/>
    </source>
</evidence>
<dbReference type="InterPro" id="IPR001036">
    <property type="entry name" value="Acrflvin-R"/>
</dbReference>
<feature type="transmembrane region" description="Helical" evidence="2">
    <location>
        <begin position="1232"/>
        <end position="1252"/>
    </location>
</feature>
<dbReference type="Gene3D" id="1.20.1640.10">
    <property type="entry name" value="Multidrug efflux transporter AcrB transmembrane domain"/>
    <property type="match status" value="5"/>
</dbReference>
<feature type="transmembrane region" description="Helical" evidence="2">
    <location>
        <begin position="1258"/>
        <end position="1279"/>
    </location>
</feature>
<comment type="caution">
    <text evidence="3">The sequence shown here is derived from an EMBL/GenBank/DDBJ whole genome shotgun (WGS) entry which is preliminary data.</text>
</comment>
<dbReference type="SUPFAM" id="SSF82693">
    <property type="entry name" value="Multidrug efflux transporter AcrB pore domain, PN1, PN2, PC1 and PC2 subdomains"/>
    <property type="match status" value="2"/>
</dbReference>
<gene>
    <name evidence="3" type="ORF">CUN49_00630</name>
</gene>
<evidence type="ECO:0000313" key="3">
    <source>
        <dbReference type="EMBL" id="PJF37399.1"/>
    </source>
</evidence>
<dbReference type="GO" id="GO:0005886">
    <property type="term" value="C:plasma membrane"/>
    <property type="evidence" value="ECO:0007669"/>
    <property type="project" value="TreeGrafter"/>
</dbReference>
<dbReference type="EMBL" id="PGTM01000003">
    <property type="protein sequence ID" value="PJF37399.1"/>
    <property type="molecule type" value="Genomic_DNA"/>
</dbReference>
<feature type="transmembrane region" description="Helical" evidence="2">
    <location>
        <begin position="1308"/>
        <end position="1327"/>
    </location>
</feature>
<dbReference type="Gene3D" id="3.30.70.1440">
    <property type="entry name" value="Multidrug efflux transporter AcrB pore domain"/>
    <property type="match status" value="1"/>
</dbReference>
<feature type="transmembrane region" description="Helical" evidence="2">
    <location>
        <begin position="955"/>
        <end position="973"/>
    </location>
</feature>
<accession>A0A2M8PIN1</accession>
<name>A0A2M8PIN1_9CHLR</name>
<dbReference type="Gene3D" id="3.30.70.1320">
    <property type="entry name" value="Multidrug efflux transporter AcrB pore domain like"/>
    <property type="match status" value="1"/>
</dbReference>
<feature type="transmembrane region" description="Helical" evidence="2">
    <location>
        <begin position="1207"/>
        <end position="1225"/>
    </location>
</feature>
<feature type="transmembrane region" description="Helical" evidence="2">
    <location>
        <begin position="810"/>
        <end position="832"/>
    </location>
</feature>
<evidence type="ECO:0000256" key="1">
    <source>
        <dbReference type="SAM" id="MobiDB-lite"/>
    </source>
</evidence>
<keyword evidence="2" id="KW-1133">Transmembrane helix</keyword>
<evidence type="ECO:0000313" key="4">
    <source>
        <dbReference type="Proteomes" id="UP000229681"/>
    </source>
</evidence>
<feature type="transmembrane region" description="Helical" evidence="2">
    <location>
        <begin position="867"/>
        <end position="887"/>
    </location>
</feature>
<dbReference type="PANTHER" id="PTHR32063:SF0">
    <property type="entry name" value="SWARMING MOTILITY PROTEIN SWRC"/>
    <property type="match status" value="1"/>
</dbReference>
<dbReference type="PANTHER" id="PTHR32063">
    <property type="match status" value="1"/>
</dbReference>
<evidence type="ECO:0000256" key="2">
    <source>
        <dbReference type="SAM" id="Phobius"/>
    </source>
</evidence>
<dbReference type="Pfam" id="PF00873">
    <property type="entry name" value="ACR_tran"/>
    <property type="match status" value="4"/>
</dbReference>
<feature type="transmembrane region" description="Helical" evidence="2">
    <location>
        <begin position="771"/>
        <end position="790"/>
    </location>
</feature>
<feature type="transmembrane region" description="Helical" evidence="2">
    <location>
        <begin position="747"/>
        <end position="764"/>
    </location>
</feature>
<sequence length="1375" mass="145668">MLLRSFFTAITRLSLRFKWITILLTVATLVLGVIAAVQLNQEFLPNIEFPQTFVVTLRPGASSEDLRDLVTIPLEEAFAAINGVLPEGLESTTAAPVSFLIVRNDYGVRSDRLRKQLQAAIDRVIADGVPIGLETTADLTPEIMTKVLSKAPSMFKHFESRHLLAMAPEVLNAAFALDPRFADQLDLLARDQLAAARVSGAVSGVNPEVEPVPLPSAWRIVTEGPNANVPRIINFNLSDIPVITSSVSSASPEVTPEQLRELVETELLAAIEKLDGVASARLAGGQQIPPEVTEAARRALAQGKAEAIGNGGVGEPATPVTQPPAESGSQGTPGRSAPSLPPNWLTASPLPLPNPVGGLLEQRFGIRAQLRTAADLLNLTDREGKPLSLAEVLDRVANIANGITYLRSLTPEILAYWRAEAPNFSAELSEPALRAIADSVLYHGAWAQLRGQSGFSQVRSLADLAKIKGSAAATLNAVVAQTPAELRSFAVRLVDALSPEAIRVLLSLEPRFAEELSPEVLRLMSAEALAALPEGFISGLSDAKLRAELEAIIADPSKSAAAALNNGAAVESFADDPNAPALAAAWQNVPGVTLQQADDLLKKPFGLSAAAFLNAIAATPQGGAALIASLSADALNYVQARDPNFFNELSSTTIQLLSPETLAALPPAVQARAQDFTPTRNVTRTNQRESLSIIVFKAQNANTIAVSDRVEEIYREVKAKYPDLQIVTVFESAGFIRESIEGVVREGGLGAIGAVLMILVFLNFSVRSTLVAAVSIPTSIAAALLLMRWLPETVNAWLQTQPESGLVTFLLRLFPASITLNIMTLSGLTVAIGRVVDDSIVVLENIYRQLQKGMDAKEAVIKGTRDVSLAIFAATLTTVVVFLPIGLTGGVIGEFFLPFGLAVTYALAASFVVAITTVPVLAFMFIRKQDMPEEKEGFLARLYVPILEWSLKHRVAVLGIAAISLAIGLALFASRPTTFLPALGEPQITVDVSMPANTPIAQTDLLVREFEAYLEELRQAERGISRYLVNVGSGGGFGDIAAAIGGGGGVNGARASITIGVEVTGEALSALTAEVRQKATAIFGEDNVTVSRASISEQGFGGFAVVVSGDEADLRAIDAEIIKALSRVEGLTNIASSLERVGSSKSYLRVAQRSAVQYTAELEVTDTLGVTRKAIEAVRAIPNLPEGITISEGFQSQQQTEGFNQTFGTMGIAVVAVYIVMVLTFGSLVYPFAILFSLPVAVVGAALLLTITDRVVGISALVGMLMLIGIVVTNAIVLLDRVQLNRKEKGMKPIEALIEAGRTRLRPILMTAIATMVALSPLALGFSKGAIIAAELGTVVIGGLFSSTLLTLLVVPVVYSLLDGAQRRLGSKRAE</sequence>
<proteinExistence type="predicted"/>
<dbReference type="SUPFAM" id="SSF82866">
    <property type="entry name" value="Multidrug efflux transporter AcrB transmembrane domain"/>
    <property type="match status" value="2"/>
</dbReference>
<reference evidence="3 4" key="1">
    <citation type="submission" date="2017-11" db="EMBL/GenBank/DDBJ databases">
        <title>Evolution of Phototrophy in the Chloroflexi Phylum Driven by Horizontal Gene Transfer.</title>
        <authorList>
            <person name="Ward L.M."/>
            <person name="Hemp J."/>
            <person name="Shih P.M."/>
            <person name="Mcglynn S.E."/>
            <person name="Fischer W."/>
        </authorList>
    </citation>
    <scope>NUCLEOTIDE SEQUENCE [LARGE SCALE GENOMIC DNA]</scope>
    <source>
        <strain evidence="3">JP3_13</strain>
    </source>
</reference>
<feature type="transmembrane region" description="Helical" evidence="2">
    <location>
        <begin position="1339"/>
        <end position="1362"/>
    </location>
</feature>